<evidence type="ECO:0000256" key="12">
    <source>
        <dbReference type="ARBA" id="ARBA00042244"/>
    </source>
</evidence>
<proteinExistence type="inferred from homology"/>
<evidence type="ECO:0000256" key="10">
    <source>
        <dbReference type="ARBA" id="ARBA00023180"/>
    </source>
</evidence>
<feature type="signal peptide" evidence="13">
    <location>
        <begin position="1"/>
        <end position="28"/>
    </location>
</feature>
<dbReference type="PANTHER" id="PTHR11923:SF110">
    <property type="entry name" value="SCAVENGER RECEPTOR CLASS B MEMBER 1"/>
    <property type="match status" value="1"/>
</dbReference>
<dbReference type="PANTHER" id="PTHR11923">
    <property type="entry name" value="SCAVENGER RECEPTOR CLASS B TYPE-1 SR-B1"/>
    <property type="match status" value="1"/>
</dbReference>
<dbReference type="GO" id="GO:0005044">
    <property type="term" value="F:scavenger receptor activity"/>
    <property type="evidence" value="ECO:0007669"/>
    <property type="project" value="TreeGrafter"/>
</dbReference>
<dbReference type="InterPro" id="IPR002159">
    <property type="entry name" value="CD36_fam"/>
</dbReference>
<evidence type="ECO:0000256" key="8">
    <source>
        <dbReference type="ARBA" id="ARBA00023157"/>
    </source>
</evidence>
<accession>A0A7R9AF99</accession>
<keyword evidence="15" id="KW-1185">Reference proteome</keyword>
<evidence type="ECO:0000256" key="11">
    <source>
        <dbReference type="ARBA" id="ARBA00040821"/>
    </source>
</evidence>
<evidence type="ECO:0000256" key="3">
    <source>
        <dbReference type="ARBA" id="ARBA00010532"/>
    </source>
</evidence>
<dbReference type="Proteomes" id="UP000677054">
    <property type="component" value="Unassembled WGS sequence"/>
</dbReference>
<evidence type="ECO:0000256" key="5">
    <source>
        <dbReference type="ARBA" id="ARBA00022692"/>
    </source>
</evidence>
<comment type="similarity">
    <text evidence="3">Belongs to the CD36 family.</text>
</comment>
<evidence type="ECO:0000313" key="14">
    <source>
        <dbReference type="EMBL" id="CAD7253166.1"/>
    </source>
</evidence>
<evidence type="ECO:0000256" key="6">
    <source>
        <dbReference type="ARBA" id="ARBA00022989"/>
    </source>
</evidence>
<dbReference type="GO" id="GO:0005901">
    <property type="term" value="C:caveola"/>
    <property type="evidence" value="ECO:0007669"/>
    <property type="project" value="UniProtKB-SubCell"/>
</dbReference>
<sequence length="139" mass="15470">MTGLIPSKWCPWIIAMLGLVQDLQLTEGKEARGNPLNFPPRHVPTNMKFCFFNVTNPQGFADGNGSLNLVEIGPYMFREVIEMNGPEIFENGTVEYYEKKTFSFVREESVGDQSELMTTINAPVLSSIGEFLASTLAVT</sequence>
<comment type="subcellular location">
    <subcellularLocation>
        <location evidence="2">Cell membrane</location>
        <topology evidence="2">Multi-pass membrane protein</topology>
    </subcellularLocation>
    <subcellularLocation>
        <location evidence="1">Membrane</location>
        <location evidence="1">Caveola</location>
        <topology evidence="1">Multi-pass membrane protein</topology>
    </subcellularLocation>
</comment>
<keyword evidence="7" id="KW-0472">Membrane</keyword>
<evidence type="ECO:0000256" key="7">
    <source>
        <dbReference type="ARBA" id="ARBA00023136"/>
    </source>
</evidence>
<dbReference type="GO" id="GO:0005737">
    <property type="term" value="C:cytoplasm"/>
    <property type="evidence" value="ECO:0007669"/>
    <property type="project" value="TreeGrafter"/>
</dbReference>
<protein>
    <recommendedName>
        <fullName evidence="11">Scavenger receptor class B member 1</fullName>
    </recommendedName>
    <alternativeName>
        <fullName evidence="12">SR-BI</fullName>
    </alternativeName>
</protein>
<dbReference type="AlphaFoldDB" id="A0A7R9AF99"/>
<dbReference type="EMBL" id="CAJPEV010005386">
    <property type="protein sequence ID" value="CAG0903099.1"/>
    <property type="molecule type" value="Genomic_DNA"/>
</dbReference>
<organism evidence="14">
    <name type="scientific">Darwinula stevensoni</name>
    <dbReference type="NCBI Taxonomy" id="69355"/>
    <lineage>
        <taxon>Eukaryota</taxon>
        <taxon>Metazoa</taxon>
        <taxon>Ecdysozoa</taxon>
        <taxon>Arthropoda</taxon>
        <taxon>Crustacea</taxon>
        <taxon>Oligostraca</taxon>
        <taxon>Ostracoda</taxon>
        <taxon>Podocopa</taxon>
        <taxon>Podocopida</taxon>
        <taxon>Darwinulocopina</taxon>
        <taxon>Darwinuloidea</taxon>
        <taxon>Darwinulidae</taxon>
        <taxon>Darwinula</taxon>
    </lineage>
</organism>
<dbReference type="EMBL" id="LR904903">
    <property type="protein sequence ID" value="CAD7253166.1"/>
    <property type="molecule type" value="Genomic_DNA"/>
</dbReference>
<evidence type="ECO:0000256" key="1">
    <source>
        <dbReference type="ARBA" id="ARBA00004189"/>
    </source>
</evidence>
<evidence type="ECO:0000256" key="9">
    <source>
        <dbReference type="ARBA" id="ARBA00023170"/>
    </source>
</evidence>
<keyword evidence="13" id="KW-0732">Signal</keyword>
<name>A0A7R9AF99_9CRUS</name>
<evidence type="ECO:0000256" key="4">
    <source>
        <dbReference type="ARBA" id="ARBA00022475"/>
    </source>
</evidence>
<evidence type="ECO:0000256" key="13">
    <source>
        <dbReference type="SAM" id="SignalP"/>
    </source>
</evidence>
<dbReference type="Pfam" id="PF01130">
    <property type="entry name" value="CD36"/>
    <property type="match status" value="1"/>
</dbReference>
<keyword evidence="5" id="KW-0812">Transmembrane</keyword>
<reference evidence="14" key="1">
    <citation type="submission" date="2020-11" db="EMBL/GenBank/DDBJ databases">
        <authorList>
            <person name="Tran Van P."/>
        </authorList>
    </citation>
    <scope>NUCLEOTIDE SEQUENCE</scope>
</reference>
<keyword evidence="4" id="KW-1003">Cell membrane</keyword>
<keyword evidence="10" id="KW-0325">Glycoprotein</keyword>
<dbReference type="PRINTS" id="PR01609">
    <property type="entry name" value="CD36FAMILY"/>
</dbReference>
<keyword evidence="6" id="KW-1133">Transmembrane helix</keyword>
<dbReference type="OrthoDB" id="195015at2759"/>
<evidence type="ECO:0000313" key="15">
    <source>
        <dbReference type="Proteomes" id="UP000677054"/>
    </source>
</evidence>
<evidence type="ECO:0000256" key="2">
    <source>
        <dbReference type="ARBA" id="ARBA00004651"/>
    </source>
</evidence>
<gene>
    <name evidence="14" type="ORF">DSTB1V02_LOCUS12916</name>
</gene>
<feature type="chain" id="PRO_5036209863" description="Scavenger receptor class B member 1" evidence="13">
    <location>
        <begin position="29"/>
        <end position="139"/>
    </location>
</feature>
<keyword evidence="9" id="KW-0675">Receptor</keyword>
<keyword evidence="8" id="KW-1015">Disulfide bond</keyword>